<evidence type="ECO:0000313" key="2">
    <source>
        <dbReference type="Proteomes" id="UP001221898"/>
    </source>
</evidence>
<dbReference type="EMBL" id="JAINUG010000313">
    <property type="protein sequence ID" value="KAJ8378714.1"/>
    <property type="molecule type" value="Genomic_DNA"/>
</dbReference>
<dbReference type="AlphaFoldDB" id="A0AAD7REA7"/>
<comment type="caution">
    <text evidence="1">The sequence shown here is derived from an EMBL/GenBank/DDBJ whole genome shotgun (WGS) entry which is preliminary data.</text>
</comment>
<protein>
    <submittedName>
        <fullName evidence="1">Uncharacterized protein</fullName>
    </submittedName>
</protein>
<gene>
    <name evidence="1" type="ORF">AAFF_G00236920</name>
</gene>
<evidence type="ECO:0000313" key="1">
    <source>
        <dbReference type="EMBL" id="KAJ8378714.1"/>
    </source>
</evidence>
<reference evidence="1" key="1">
    <citation type="journal article" date="2023" name="Science">
        <title>Genome structures resolve the early diversification of teleost fishes.</title>
        <authorList>
            <person name="Parey E."/>
            <person name="Louis A."/>
            <person name="Montfort J."/>
            <person name="Bouchez O."/>
            <person name="Roques C."/>
            <person name="Iampietro C."/>
            <person name="Lluch J."/>
            <person name="Castinel A."/>
            <person name="Donnadieu C."/>
            <person name="Desvignes T."/>
            <person name="Floi Bucao C."/>
            <person name="Jouanno E."/>
            <person name="Wen M."/>
            <person name="Mejri S."/>
            <person name="Dirks R."/>
            <person name="Jansen H."/>
            <person name="Henkel C."/>
            <person name="Chen W.J."/>
            <person name="Zahm M."/>
            <person name="Cabau C."/>
            <person name="Klopp C."/>
            <person name="Thompson A.W."/>
            <person name="Robinson-Rechavi M."/>
            <person name="Braasch I."/>
            <person name="Lecointre G."/>
            <person name="Bobe J."/>
            <person name="Postlethwait J.H."/>
            <person name="Berthelot C."/>
            <person name="Roest Crollius H."/>
            <person name="Guiguen Y."/>
        </authorList>
    </citation>
    <scope>NUCLEOTIDE SEQUENCE</scope>
    <source>
        <strain evidence="1">NC1722</strain>
    </source>
</reference>
<organism evidence="1 2">
    <name type="scientific">Aldrovandia affinis</name>
    <dbReference type="NCBI Taxonomy" id="143900"/>
    <lineage>
        <taxon>Eukaryota</taxon>
        <taxon>Metazoa</taxon>
        <taxon>Chordata</taxon>
        <taxon>Craniata</taxon>
        <taxon>Vertebrata</taxon>
        <taxon>Euteleostomi</taxon>
        <taxon>Actinopterygii</taxon>
        <taxon>Neopterygii</taxon>
        <taxon>Teleostei</taxon>
        <taxon>Notacanthiformes</taxon>
        <taxon>Halosauridae</taxon>
        <taxon>Aldrovandia</taxon>
    </lineage>
</organism>
<keyword evidence="2" id="KW-1185">Reference proteome</keyword>
<dbReference type="Proteomes" id="UP001221898">
    <property type="component" value="Unassembled WGS sequence"/>
</dbReference>
<proteinExistence type="predicted"/>
<sequence length="134" mass="16125">MAQSMDWNRRKILNIANTLSQRYHKTRKNLPIEIASLQSLTNEFGVEDGQVERWISDVRLWSEDSEDLNIKRRAFHKEEGLRRLWEEELILVREMKQQWEYITNQLVLREVASQLNDNVTENWVRIRSQVMATL</sequence>
<accession>A0AAD7REA7</accession>
<name>A0AAD7REA7_9TELE</name>